<dbReference type="InterPro" id="IPR033764">
    <property type="entry name" value="Sdr_B"/>
</dbReference>
<dbReference type="Pfam" id="PF17210">
    <property type="entry name" value="SdrD_B"/>
    <property type="match status" value="1"/>
</dbReference>
<evidence type="ECO:0000313" key="8">
    <source>
        <dbReference type="EMBL" id="KPM48191.1"/>
    </source>
</evidence>
<gene>
    <name evidence="8" type="ORF">AFM12_10625</name>
</gene>
<feature type="region of interest" description="Disordered" evidence="4">
    <location>
        <begin position="2465"/>
        <end position="2522"/>
    </location>
</feature>
<keyword evidence="9" id="KW-1185">Reference proteome</keyword>
<dbReference type="InterPro" id="IPR026588">
    <property type="entry name" value="Choice_anch_A"/>
</dbReference>
<name>A0A0P7BU34_9BACT</name>
<reference evidence="8 9" key="1">
    <citation type="submission" date="2015-07" db="EMBL/GenBank/DDBJ databases">
        <title>The draft genome sequence of Leadbetterella sp. JN14-9.</title>
        <authorList>
            <person name="Liu Y."/>
            <person name="Du J."/>
            <person name="Shao Z."/>
        </authorList>
    </citation>
    <scope>NUCLEOTIDE SEQUENCE [LARGE SCALE GENOMIC DNA]</scope>
    <source>
        <strain evidence="8 9">JN14-9</strain>
    </source>
</reference>
<feature type="domain" description="SD-repeat containing protein B" evidence="5">
    <location>
        <begin position="2389"/>
        <end position="2482"/>
    </location>
</feature>
<dbReference type="RefSeq" id="WP_082391288.1">
    <property type="nucleotide sequence ID" value="NZ_JXSZ01000007.1"/>
</dbReference>
<comment type="subcellular location">
    <subcellularLocation>
        <location evidence="1">Secreted</location>
    </subcellularLocation>
</comment>
<dbReference type="Gene3D" id="2.60.120.260">
    <property type="entry name" value="Galactose-binding domain-like"/>
    <property type="match status" value="1"/>
</dbReference>
<feature type="non-terminal residue" evidence="8">
    <location>
        <position position="2687"/>
    </location>
</feature>
<evidence type="ECO:0000256" key="1">
    <source>
        <dbReference type="ARBA" id="ARBA00004613"/>
    </source>
</evidence>
<dbReference type="Gene3D" id="2.60.40.10">
    <property type="entry name" value="Immunoglobulins"/>
    <property type="match status" value="3"/>
</dbReference>
<feature type="domain" description="DUF7467" evidence="7">
    <location>
        <begin position="1568"/>
        <end position="1678"/>
    </location>
</feature>
<feature type="compositionally biased region" description="Polar residues" evidence="4">
    <location>
        <begin position="2475"/>
        <end position="2484"/>
    </location>
</feature>
<dbReference type="InterPro" id="IPR008979">
    <property type="entry name" value="Galactose-bd-like_sf"/>
</dbReference>
<dbReference type="InterPro" id="IPR055890">
    <property type="entry name" value="DUF7467"/>
</dbReference>
<protein>
    <submittedName>
        <fullName evidence="8">Uncharacterized protein</fullName>
    </submittedName>
</protein>
<keyword evidence="2" id="KW-0964">Secreted</keyword>
<proteinExistence type="predicted"/>
<keyword evidence="3" id="KW-0732">Signal</keyword>
<dbReference type="SUPFAM" id="SSF49785">
    <property type="entry name" value="Galactose-binding domain-like"/>
    <property type="match status" value="1"/>
</dbReference>
<evidence type="ECO:0000256" key="2">
    <source>
        <dbReference type="ARBA" id="ARBA00022525"/>
    </source>
</evidence>
<dbReference type="SUPFAM" id="SSF117074">
    <property type="entry name" value="Hypothetical protein PA1324"/>
    <property type="match status" value="1"/>
</dbReference>
<evidence type="ECO:0000259" key="7">
    <source>
        <dbReference type="Pfam" id="PF24269"/>
    </source>
</evidence>
<dbReference type="Pfam" id="PF13573">
    <property type="entry name" value="SprB"/>
    <property type="match status" value="3"/>
</dbReference>
<dbReference type="NCBIfam" id="NF033679">
    <property type="entry name" value="DNRLRE_dom"/>
    <property type="match status" value="1"/>
</dbReference>
<evidence type="ECO:0000313" key="9">
    <source>
        <dbReference type="Proteomes" id="UP000050454"/>
    </source>
</evidence>
<sequence length="2687" mass="285109">MRNLTSPGAKAPLTMFLLLLSFIGFGQYNPMAGTNGFSIVSRGDIEMASGEIEGGIATLGKVRLKGTTQVGVNTSGTFIAAGDSYPTVVIAEGGFMYESGNGLKVLGNSFIKVKDMSGSKLWSTAKVLTSSGAGSSSTFPRVEMTVSQSQTSIEQDVYDFSGNFTTFEQYSTELVACTENVTFSDLGANKFRLNLTSGKTNILSVTKSELQNASAELSFSITPSSSTPVVINVDLQGSSKFDWYVPNMPGIPNSAGKYIIWNFYNGTDLNLYGSTLIGSILAPKINVCKIGSANIEGQVVANYFTMDAGEVHYQVFSANVDCSTQTFVCACTSSNLIQNGDFSINLNNWTAPQGQFGLYSGGPSGNYAILNNGDVNSDYTVYQDVSIGGNTNYRFTALTARHGGTNSYMKLIFYNGSTIIQETSPAYTQLTYPDFREVKFEGTTPANTTKVRVFGFAKATALKFDSVVLTKCFGNVNLVQGNSTKPTCGFNDGTIVVTATGGSGNFQYRINGGAYQASNSFSNLGQGSYTVEVKDLESSCSKTLQIQLDCEDRCTNTFSNPDPAEAEVNPSQSFDLSVGTNAANGTQVEWFRSTQNVTSFNALTSKTSVGVGSVSNGVASLTVNAPSTLGTYYYYAVFKPIDPCGTFAKHKITVRNIGTNDPVCLSGSRVVTDNQRQGACNPSSTIYYSLWLDMNSSSGKPNYQHFTTSGLKFEEYCDGTAKIFGTVCAVGGGANDCLEVEYLLSGRTATTPQNSPKANSCTTYGNDLYYYVNATGTISGKSGGIYNGLQITISDNNSNSIPAFQVGTGANVNTNGFGASGWYNLSFNNAGTNGWSAKTSHGDFNFNLGELIPFELEASTSASIVCVDGSVTLNAQFKGEVPIACSPSYSWSKPGGGTETGQSITLDNVQISQAGIYTVTATFTSNGKTCSATSTVNLTVDPNCESTPVCLPVCDNSTLVYWNLNQCNTGTGGNWYGEFEPQINLSGCADIEATTIYRVNPDHNKHSCATGPDGSDAMCVDGVSSTTKPGNHNDKAVRFSTTISPGVGKTYNLAELSFKYKRSGYQCSTGGSQTLVLYVYKNGTQVYEEVITGLTTSWKSKTIDFGGTLDFVSDAPSTYDFEIVGYNPTGGCTVWEIDEVKLNGCCGEAVSKPIINVSSAYICLGETVELSVDNCNGTISWSTGSSASSISVTPTETTSYTVTCSIGGCTAEKSVTVTVDPDCNNNVCLTCDPKTVVKWNLDECLALYEAYSYSEFLPEYPNTANFDWISASNIYRSNPDHNPHSCVVGFTGNANVDRAMCVSANTGYYADWSKAVKFNATLNPSQIGALTALRFNQRAAYVLNYSPQPASSGGTSYNNYPTKYAVRIYKEGVLVYESLDRSTNPTNWTTEFIDLSNDPDFEITATTKFSFELTAYRQVGNGKDKSVWDLDNIEIIACTQSEEVTASATSDAAKCEGEVVNLTATSSASNASYSWTGPAGFTPQTGSTATTTVAGTYTVTVTTSTNCTATATTFVEFKEPPTGGEIGYNEEECGPYDAQEIVSVVDPTGEDCGPFIVTGEDACDNGDKPYKFVLQFNGGTCEESNNHQGDIGGKWNCTGSGTFGSSAYISVNNGQFSGTVNLNEEFTVENGGSNLTNPIVVSLYDQQGGTLLQTVTIHTSCSAPIVLGDQFGSLVLTEAYFSNGYSETATTGMAYSWEKRKEGGNWVVIPGATGLTYEPGLITMTTEYRRVTTNCCGTDYSNVVVKKVNPEIYVSAGDDEVLCDGGDAELTAVVSSFGFASNGFILKSQNESSPTEDRSKFEKDGAGAPRLIIEIEGNPTPITIYSSKAARIESSEGHWDHNHDDPAVGYDGSEYDRTLVGFDLSGITGTVKSAQLVLKSKESLGATVGVYPVSEVWNADEVTWRERDKNIEWGTLGEWRPSDPLLDVQTISVNQDYSWDVTEAVETWVNGPVPLSGNYSYLWSTGQTTQTITVSPLVTTTYTVTITDLETGCKDTDEVVVEVTDQTLDPGVIGENQENCGPFDPEVLTSVEDATGDCNITTVEDCCDSGDKPSSITLKYIGGSCATSSNHQGSLGGKWDCTGGDLNNQKVYIIANNGMFAGYVDLGTSFTVSNGGSSLGSTTTINIYDTQGGNLLQTVKVHTSCSAPLVNGDTFGSLELLNTEFVNGFYCESVNNGIEYQWQVFENGTWVNIPGAVSESYDPPFTSKTISYRRNATNCCGTLSSNEVTITVHDTLKLQISSTDIDCNGDATGTATVTVDQGKAPFVYNWSNGNSTSTITDLLAGIYSVTVTDANGCSATASVEVIQSPLLVVNVEDVKIDCFGDLDASLTANVTGGTPVYSYTWSTSPAQNQQVATGLGVGTYTVTVTDVKGCSATASAVVTADTCGSIGSTVWADEDNDGIIDSGEEGLANVKVSLYDGSNNFITSVLTDANGNYYFDKLLPGDYQVKILGADLPAGYQSASYVTDDSEESDGNNNGSQTNPGDDIVSQIITLEPGGEPTGSDELLGNNDNQIGGAQDDAKDAYGDMTVDFGLIRNPDIDLKKTLASITPLGDNTFEITYQIVVDNDGVATGSYSLIDSPDFDDDITINSAAYTSNAPGYAGGPLAGAGPWNLSTSVDLGGGLSHTYEIKVNATIDLKGSGGDDTYSECSPTGGDIYQSGSGLFNVAAITLNDLTVKKDTACGDL</sequence>
<dbReference type="EMBL" id="LGTQ01000007">
    <property type="protein sequence ID" value="KPM48191.1"/>
    <property type="molecule type" value="Genomic_DNA"/>
</dbReference>
<dbReference type="OrthoDB" id="903494at2"/>
<evidence type="ECO:0000256" key="3">
    <source>
        <dbReference type="ARBA" id="ARBA00022729"/>
    </source>
</evidence>
<dbReference type="Gene3D" id="2.60.40.740">
    <property type="match status" value="1"/>
</dbReference>
<accession>A0A0P7BU34</accession>
<dbReference type="GO" id="GO:0005576">
    <property type="term" value="C:extracellular region"/>
    <property type="evidence" value="ECO:0007669"/>
    <property type="project" value="UniProtKB-SubCell"/>
</dbReference>
<dbReference type="InterPro" id="IPR013783">
    <property type="entry name" value="Ig-like_fold"/>
</dbReference>
<evidence type="ECO:0000259" key="6">
    <source>
        <dbReference type="Pfam" id="PF20597"/>
    </source>
</evidence>
<dbReference type="Proteomes" id="UP000050454">
    <property type="component" value="Unassembled WGS sequence"/>
</dbReference>
<dbReference type="NCBIfam" id="TIGR04215">
    <property type="entry name" value="choice_anch_A"/>
    <property type="match status" value="1"/>
</dbReference>
<dbReference type="InterPro" id="IPR025667">
    <property type="entry name" value="SprB_repeat"/>
</dbReference>
<dbReference type="Pfam" id="PF20597">
    <property type="entry name" value="pAdhesive_15"/>
    <property type="match status" value="1"/>
</dbReference>
<organism evidence="8 9">
    <name type="scientific">Jiulongibacter sediminis</name>
    <dbReference type="NCBI Taxonomy" id="1605367"/>
    <lineage>
        <taxon>Bacteria</taxon>
        <taxon>Pseudomonadati</taxon>
        <taxon>Bacteroidota</taxon>
        <taxon>Cytophagia</taxon>
        <taxon>Cytophagales</taxon>
        <taxon>Leadbetterellaceae</taxon>
        <taxon>Jiulongibacter</taxon>
    </lineage>
</organism>
<dbReference type="PATRIC" id="fig|1605367.3.peg.3513"/>
<dbReference type="STRING" id="1605367.AFM12_10625"/>
<comment type="caution">
    <text evidence="8">The sequence shown here is derived from an EMBL/GenBank/DDBJ whole genome shotgun (WGS) entry which is preliminary data.</text>
</comment>
<evidence type="ECO:0000259" key="5">
    <source>
        <dbReference type="Pfam" id="PF17210"/>
    </source>
</evidence>
<evidence type="ECO:0000256" key="4">
    <source>
        <dbReference type="SAM" id="MobiDB-lite"/>
    </source>
</evidence>
<dbReference type="Pfam" id="PF24269">
    <property type="entry name" value="DUF7467"/>
    <property type="match status" value="2"/>
</dbReference>
<feature type="domain" description="Choice-of-anchor A" evidence="6">
    <location>
        <begin position="31"/>
        <end position="313"/>
    </location>
</feature>
<feature type="domain" description="DUF7467" evidence="7">
    <location>
        <begin position="2052"/>
        <end position="2161"/>
    </location>
</feature>